<evidence type="ECO:0000313" key="8">
    <source>
        <dbReference type="EMBL" id="OTO08448.1"/>
    </source>
</evidence>
<evidence type="ECO:0000256" key="4">
    <source>
        <dbReference type="PROSITE-ProRule" id="PRU01091"/>
    </source>
</evidence>
<dbReference type="SUPFAM" id="SSF46894">
    <property type="entry name" value="C-terminal effector domain of the bipartite response regulators"/>
    <property type="match status" value="1"/>
</dbReference>
<proteinExistence type="predicted"/>
<dbReference type="OrthoDB" id="2181922at2"/>
<dbReference type="Pfam" id="PF00486">
    <property type="entry name" value="Trans_reg_C"/>
    <property type="match status" value="1"/>
</dbReference>
<evidence type="ECO:0000256" key="3">
    <source>
        <dbReference type="ARBA" id="ARBA00023163"/>
    </source>
</evidence>
<protein>
    <recommendedName>
        <fullName evidence="6">OmpR/PhoB-type domain-containing protein</fullName>
    </recommendedName>
</protein>
<keyword evidence="9" id="KW-1185">Reference proteome</keyword>
<evidence type="ECO:0000259" key="6">
    <source>
        <dbReference type="PROSITE" id="PS51755"/>
    </source>
</evidence>
<keyword evidence="2 4" id="KW-0238">DNA-binding</keyword>
<dbReference type="InterPro" id="IPR001867">
    <property type="entry name" value="OmpR/PhoB-type_DNA-bd"/>
</dbReference>
<keyword evidence="5" id="KW-0175">Coiled coil</keyword>
<dbReference type="GO" id="GO:0000160">
    <property type="term" value="P:phosphorelay signal transduction system"/>
    <property type="evidence" value="ECO:0007669"/>
    <property type="project" value="InterPro"/>
</dbReference>
<keyword evidence="3" id="KW-0804">Transcription</keyword>
<feature type="coiled-coil region" evidence="5">
    <location>
        <begin position="120"/>
        <end position="158"/>
    </location>
</feature>
<dbReference type="Gene3D" id="1.10.10.10">
    <property type="entry name" value="Winged helix-like DNA-binding domain superfamily/Winged helix DNA-binding domain"/>
    <property type="match status" value="1"/>
</dbReference>
<evidence type="ECO:0000256" key="5">
    <source>
        <dbReference type="SAM" id="Coils"/>
    </source>
</evidence>
<evidence type="ECO:0000256" key="1">
    <source>
        <dbReference type="ARBA" id="ARBA00023015"/>
    </source>
</evidence>
<feature type="DNA-binding region" description="OmpR/PhoB-type" evidence="4">
    <location>
        <begin position="142"/>
        <end position="246"/>
    </location>
</feature>
<dbReference type="PROSITE" id="PS51755">
    <property type="entry name" value="OMPR_PHOB"/>
    <property type="match status" value="1"/>
</dbReference>
<dbReference type="GO" id="GO:0003677">
    <property type="term" value="F:DNA binding"/>
    <property type="evidence" value="ECO:0007669"/>
    <property type="project" value="UniProtKB-UniRule"/>
</dbReference>
<dbReference type="EMBL" id="NGLE02000001">
    <property type="protein sequence ID" value="MEI5993971.1"/>
    <property type="molecule type" value="Genomic_DNA"/>
</dbReference>
<organism evidence="8">
    <name type="scientific">Candidatus Enterococcus mansonii</name>
    <dbReference type="NCBI Taxonomy" id="1834181"/>
    <lineage>
        <taxon>Bacteria</taxon>
        <taxon>Bacillati</taxon>
        <taxon>Bacillota</taxon>
        <taxon>Bacilli</taxon>
        <taxon>Lactobacillales</taxon>
        <taxon>Enterococcaceae</taxon>
        <taxon>Enterococcus</taxon>
    </lineage>
</organism>
<feature type="domain" description="OmpR/PhoB-type" evidence="6">
    <location>
        <begin position="142"/>
        <end position="246"/>
    </location>
</feature>
<dbReference type="SMART" id="SM00862">
    <property type="entry name" value="Trans_reg_C"/>
    <property type="match status" value="1"/>
</dbReference>
<dbReference type="InterPro" id="IPR016032">
    <property type="entry name" value="Sig_transdc_resp-reg_C-effctor"/>
</dbReference>
<reference evidence="7 9" key="2">
    <citation type="submission" date="2018-07" db="EMBL/GenBank/DDBJ databases">
        <title>The Genome Sequence of Enterococcus sp. DIV0659b.</title>
        <authorList>
            <consortium name="The Broad Institute Genomics Platform"/>
            <consortium name="The Broad Institute Genomic Center for Infectious Diseases"/>
            <person name="Earl A."/>
            <person name="Manson A."/>
            <person name="Schwartman J."/>
            <person name="Gilmore M."/>
            <person name="Abouelleil A."/>
            <person name="Cao P."/>
            <person name="Chapman S."/>
            <person name="Cusick C."/>
            <person name="Shea T."/>
            <person name="Young S."/>
            <person name="Neafsey D."/>
            <person name="Nusbaum C."/>
            <person name="Birren B."/>
        </authorList>
    </citation>
    <scope>NUCLEOTIDE SEQUENCE [LARGE SCALE GENOMIC DNA]</scope>
    <source>
        <strain evidence="7 9">4G2_DIV0659</strain>
    </source>
</reference>
<dbReference type="AlphaFoldDB" id="A0A242CEA2"/>
<keyword evidence="1" id="KW-0805">Transcription regulation</keyword>
<accession>A0A242CEA2</accession>
<reference evidence="8" key="1">
    <citation type="submission" date="2017-05" db="EMBL/GenBank/DDBJ databases">
        <title>The Genome Sequence of Enterococcus sp. 4G2_DIV0659.</title>
        <authorList>
            <consortium name="The Broad Institute Genomics Platform"/>
            <consortium name="The Broad Institute Genomic Center for Infectious Diseases"/>
            <person name="Earl A."/>
            <person name="Manson A."/>
            <person name="Schwartman J."/>
            <person name="Gilmore M."/>
            <person name="Abouelleil A."/>
            <person name="Cao P."/>
            <person name="Chapman S."/>
            <person name="Cusick C."/>
            <person name="Shea T."/>
            <person name="Young S."/>
            <person name="Neafsey D."/>
            <person name="Nusbaum C."/>
            <person name="Birren B."/>
        </authorList>
    </citation>
    <scope>NUCLEOTIDE SEQUENCE [LARGE SCALE GENOMIC DNA]</scope>
    <source>
        <strain evidence="8">4G2_DIV0659</strain>
    </source>
</reference>
<dbReference type="CDD" id="cd00383">
    <property type="entry name" value="trans_reg_C"/>
    <property type="match status" value="1"/>
</dbReference>
<dbReference type="Proteomes" id="UP000195139">
    <property type="component" value="Unassembled WGS sequence"/>
</dbReference>
<sequence length="247" mass="28960">MKQVVLIALNKEFAQPFKEEVERLNGQAEVLLPSELDYIKERNLSPDILCILESETCSAGEVGQLLLQAKQYKPSYLWVFSLSDQLPYRLVYAGLGADGTICMNELAAIQELFRFTFCQIEKVENLKNNLLETAVNEKQEYQNRRKTKKTEYQLKENNLSICIDETEIFLTRLEFRLMSILKRNCGKTVTYQELGNFIWNEDQADWQTSRYRTANIIYKIRYKIEQRNQSSDFIQTVRSMGYRLGNE</sequence>
<dbReference type="STRING" id="1834181.A5880_001448"/>
<dbReference type="InterPro" id="IPR036388">
    <property type="entry name" value="WH-like_DNA-bd_sf"/>
</dbReference>
<gene>
    <name evidence="8" type="ORF">A5880_001448</name>
    <name evidence="7" type="ORF">A5880_001529</name>
</gene>
<name>A0A242CEA2_9ENTE</name>
<dbReference type="GO" id="GO:0006355">
    <property type="term" value="P:regulation of DNA-templated transcription"/>
    <property type="evidence" value="ECO:0007669"/>
    <property type="project" value="InterPro"/>
</dbReference>
<evidence type="ECO:0000313" key="7">
    <source>
        <dbReference type="EMBL" id="MEI5993971.1"/>
    </source>
</evidence>
<comment type="caution">
    <text evidence="8">The sequence shown here is derived from an EMBL/GenBank/DDBJ whole genome shotgun (WGS) entry which is preliminary data.</text>
</comment>
<evidence type="ECO:0000256" key="2">
    <source>
        <dbReference type="ARBA" id="ARBA00023125"/>
    </source>
</evidence>
<evidence type="ECO:0000313" key="9">
    <source>
        <dbReference type="Proteomes" id="UP000195139"/>
    </source>
</evidence>
<dbReference type="EMBL" id="NGLE01000002">
    <property type="protein sequence ID" value="OTO08448.1"/>
    <property type="molecule type" value="Genomic_DNA"/>
</dbReference>
<dbReference type="RefSeq" id="WP_086330397.1">
    <property type="nucleotide sequence ID" value="NZ_NGLE02000001.1"/>
</dbReference>